<sequence>MAVIMAQKFVDNVKNLILQAPYIYHDDRMTEKLKLMRDFSNWDARLRRQYKIIYNNNADRAEKLWQTYVDFMIEKYNDSYPDGLLGPKENGQNNIVCPTAIFIEQCENFRKEFRNGKLIVFESCGHFLQRRASIKFKENFENFILNNN</sequence>
<keyword evidence="2" id="KW-1185">Reference proteome</keyword>
<dbReference type="Gene3D" id="3.40.50.1820">
    <property type="entry name" value="alpha/beta hydrolase"/>
    <property type="match status" value="1"/>
</dbReference>
<dbReference type="SUPFAM" id="SSF53474">
    <property type="entry name" value="alpha/beta-Hydrolases"/>
    <property type="match status" value="1"/>
</dbReference>
<evidence type="ECO:0000313" key="1">
    <source>
        <dbReference type="EMBL" id="OTF73162.1"/>
    </source>
</evidence>
<comment type="caution">
    <text evidence="1">The sequence shown here is derived from an EMBL/GenBank/DDBJ whole genome shotgun (WGS) entry which is preliminary data.</text>
</comment>
<dbReference type="AlphaFoldDB" id="A0A1Y3AXD6"/>
<protein>
    <submittedName>
        <fullName evidence="1">Uncharacterized protein</fullName>
    </submittedName>
</protein>
<gene>
    <name evidence="1" type="ORF">BLA29_011489</name>
</gene>
<dbReference type="OrthoDB" id="19657at2759"/>
<dbReference type="Proteomes" id="UP000194236">
    <property type="component" value="Unassembled WGS sequence"/>
</dbReference>
<accession>A0A1Y3AXD6</accession>
<dbReference type="InterPro" id="IPR029058">
    <property type="entry name" value="AB_hydrolase_fold"/>
</dbReference>
<evidence type="ECO:0000313" key="2">
    <source>
        <dbReference type="Proteomes" id="UP000194236"/>
    </source>
</evidence>
<organism evidence="1 2">
    <name type="scientific">Euroglyphus maynei</name>
    <name type="common">Mayne's house dust mite</name>
    <dbReference type="NCBI Taxonomy" id="6958"/>
    <lineage>
        <taxon>Eukaryota</taxon>
        <taxon>Metazoa</taxon>
        <taxon>Ecdysozoa</taxon>
        <taxon>Arthropoda</taxon>
        <taxon>Chelicerata</taxon>
        <taxon>Arachnida</taxon>
        <taxon>Acari</taxon>
        <taxon>Acariformes</taxon>
        <taxon>Sarcoptiformes</taxon>
        <taxon>Astigmata</taxon>
        <taxon>Psoroptidia</taxon>
        <taxon>Analgoidea</taxon>
        <taxon>Pyroglyphidae</taxon>
        <taxon>Pyroglyphinae</taxon>
        <taxon>Euroglyphus</taxon>
    </lineage>
</organism>
<dbReference type="EMBL" id="MUJZ01052890">
    <property type="protein sequence ID" value="OTF73162.1"/>
    <property type="molecule type" value="Genomic_DNA"/>
</dbReference>
<proteinExistence type="predicted"/>
<name>A0A1Y3AXD6_EURMA</name>
<reference evidence="1 2" key="1">
    <citation type="submission" date="2017-03" db="EMBL/GenBank/DDBJ databases">
        <title>Genome Survey of Euroglyphus maynei.</title>
        <authorList>
            <person name="Arlian L.G."/>
            <person name="Morgan M.S."/>
            <person name="Rider S.D."/>
        </authorList>
    </citation>
    <scope>NUCLEOTIDE SEQUENCE [LARGE SCALE GENOMIC DNA]</scope>
    <source>
        <strain evidence="1">Arlian Lab</strain>
        <tissue evidence="1">Whole body</tissue>
    </source>
</reference>